<dbReference type="AlphaFoldDB" id="A0AAN9V7C1"/>
<proteinExistence type="predicted"/>
<protein>
    <submittedName>
        <fullName evidence="2">Uncharacterized protein</fullName>
    </submittedName>
</protein>
<dbReference type="EMBL" id="JAZDUA010000699">
    <property type="protein sequence ID" value="KAK7789867.1"/>
    <property type="molecule type" value="Genomic_DNA"/>
</dbReference>
<feature type="region of interest" description="Disordered" evidence="1">
    <location>
        <begin position="44"/>
        <end position="102"/>
    </location>
</feature>
<sequence>MMEDINTLAENIVKIEDVKEEPIDGSDDVCWNAFEELQPPIAVLVGPSEKQETACGDEEKGQSTAGSGKTTHQPTPTTTTPTPGRKTTTTPAAKRKKRPTKELLEKARDILNSENDDCQIFGDFIAMELRKLEERYRAELKRRCLIDLLEVQDLQKKHSELGSVRFSEPIKIESD</sequence>
<feature type="compositionally biased region" description="Low complexity" evidence="1">
    <location>
        <begin position="69"/>
        <end position="92"/>
    </location>
</feature>
<reference evidence="2 3" key="1">
    <citation type="submission" date="2024-03" db="EMBL/GenBank/DDBJ databases">
        <title>The genome assembly and annotation of the cricket Gryllus longicercus Weissman &amp; Gray.</title>
        <authorList>
            <person name="Szrajer S."/>
            <person name="Gray D."/>
            <person name="Ylla G."/>
        </authorList>
    </citation>
    <scope>NUCLEOTIDE SEQUENCE [LARGE SCALE GENOMIC DNA]</scope>
    <source>
        <strain evidence="2">DAG 2021-001</strain>
        <tissue evidence="2">Whole body minus gut</tissue>
    </source>
</reference>
<comment type="caution">
    <text evidence="2">The sequence shown here is derived from an EMBL/GenBank/DDBJ whole genome shotgun (WGS) entry which is preliminary data.</text>
</comment>
<organism evidence="2 3">
    <name type="scientific">Gryllus longicercus</name>
    <dbReference type="NCBI Taxonomy" id="2509291"/>
    <lineage>
        <taxon>Eukaryota</taxon>
        <taxon>Metazoa</taxon>
        <taxon>Ecdysozoa</taxon>
        <taxon>Arthropoda</taxon>
        <taxon>Hexapoda</taxon>
        <taxon>Insecta</taxon>
        <taxon>Pterygota</taxon>
        <taxon>Neoptera</taxon>
        <taxon>Polyneoptera</taxon>
        <taxon>Orthoptera</taxon>
        <taxon>Ensifera</taxon>
        <taxon>Gryllidea</taxon>
        <taxon>Grylloidea</taxon>
        <taxon>Gryllidae</taxon>
        <taxon>Gryllinae</taxon>
        <taxon>Gryllus</taxon>
    </lineage>
</organism>
<gene>
    <name evidence="2" type="ORF">R5R35_012385</name>
</gene>
<evidence type="ECO:0000313" key="3">
    <source>
        <dbReference type="Proteomes" id="UP001378592"/>
    </source>
</evidence>
<name>A0AAN9V7C1_9ORTH</name>
<feature type="compositionally biased region" description="Basic and acidic residues" evidence="1">
    <location>
        <begin position="49"/>
        <end position="61"/>
    </location>
</feature>
<dbReference type="Proteomes" id="UP001378592">
    <property type="component" value="Unassembled WGS sequence"/>
</dbReference>
<keyword evidence="3" id="KW-1185">Reference proteome</keyword>
<evidence type="ECO:0000313" key="2">
    <source>
        <dbReference type="EMBL" id="KAK7789867.1"/>
    </source>
</evidence>
<evidence type="ECO:0000256" key="1">
    <source>
        <dbReference type="SAM" id="MobiDB-lite"/>
    </source>
</evidence>
<accession>A0AAN9V7C1</accession>